<evidence type="ECO:0000256" key="5">
    <source>
        <dbReference type="ARBA" id="ARBA00022759"/>
    </source>
</evidence>
<dbReference type="InterPro" id="IPR019974">
    <property type="entry name" value="XPG_CS"/>
</dbReference>
<evidence type="ECO:0000256" key="3">
    <source>
        <dbReference type="ARBA" id="ARBA00022722"/>
    </source>
</evidence>
<keyword evidence="12" id="KW-0732">Signal</keyword>
<dbReference type="PRINTS" id="PR00066">
    <property type="entry name" value="XRODRMPGMNTG"/>
</dbReference>
<feature type="compositionally biased region" description="Basic and acidic residues" evidence="11">
    <location>
        <begin position="429"/>
        <end position="444"/>
    </location>
</feature>
<dbReference type="SUPFAM" id="SSF47807">
    <property type="entry name" value="5' to 3' exonuclease, C-terminal subdomain"/>
    <property type="match status" value="1"/>
</dbReference>
<dbReference type="VEuPathDB" id="TriTrypDB:ECC02_001345"/>
<dbReference type="SUPFAM" id="SSF88723">
    <property type="entry name" value="PIN domain-like"/>
    <property type="match status" value="1"/>
</dbReference>
<dbReference type="Gene3D" id="3.40.50.1010">
    <property type="entry name" value="5'-nuclease"/>
    <property type="match status" value="2"/>
</dbReference>
<dbReference type="GO" id="GO:0017108">
    <property type="term" value="F:5'-flap endonuclease activity"/>
    <property type="evidence" value="ECO:0007669"/>
    <property type="project" value="TreeGrafter"/>
</dbReference>
<evidence type="ECO:0000256" key="12">
    <source>
        <dbReference type="SAM" id="SignalP"/>
    </source>
</evidence>
<dbReference type="PRINTS" id="PR00853">
    <property type="entry name" value="XPGRADSUPER"/>
</dbReference>
<dbReference type="VEuPathDB" id="TriTrypDB:BCY84_14127"/>
<keyword evidence="5" id="KW-0255">Endonuclease</keyword>
<evidence type="ECO:0000256" key="4">
    <source>
        <dbReference type="ARBA" id="ARBA00022723"/>
    </source>
</evidence>
<comment type="cofactor">
    <cofactor evidence="1">
        <name>Mg(2+)</name>
        <dbReference type="ChEBI" id="CHEBI:18420"/>
    </cofactor>
</comment>
<feature type="region of interest" description="Disordered" evidence="11">
    <location>
        <begin position="393"/>
        <end position="465"/>
    </location>
</feature>
<dbReference type="GO" id="GO:0003697">
    <property type="term" value="F:single-stranded DNA binding"/>
    <property type="evidence" value="ECO:0007669"/>
    <property type="project" value="InterPro"/>
</dbReference>
<comment type="similarity">
    <text evidence="2">Belongs to the XPG/RAD2 endonuclease family. XPG subfamily.</text>
</comment>
<keyword evidence="3" id="KW-0540">Nuclease</keyword>
<feature type="domain" description="XPG N-terminal" evidence="14">
    <location>
        <begin position="50"/>
        <end position="145"/>
    </location>
</feature>
<evidence type="ECO:0000256" key="7">
    <source>
        <dbReference type="ARBA" id="ARBA00022801"/>
    </source>
</evidence>
<reference evidence="15 16" key="1">
    <citation type="journal article" date="2019" name="Genome Biol. Evol.">
        <title>Nanopore Sequencing Significantly Improves Genome Assembly of the Protozoan Parasite Trypanosoma cruzi.</title>
        <authorList>
            <person name="Diaz-Viraque F."/>
            <person name="Pita S."/>
            <person name="Greif G."/>
            <person name="de Souza R.C.M."/>
            <person name="Iraola G."/>
            <person name="Robello C."/>
        </authorList>
    </citation>
    <scope>NUCLEOTIDE SEQUENCE [LARGE SCALE GENOMIC DNA]</scope>
    <source>
        <strain evidence="15 16">Berenice</strain>
    </source>
</reference>
<dbReference type="InterPro" id="IPR006085">
    <property type="entry name" value="XPG_DNA_repair_N"/>
</dbReference>
<evidence type="ECO:0000313" key="16">
    <source>
        <dbReference type="Proteomes" id="UP000583944"/>
    </source>
</evidence>
<evidence type="ECO:0000256" key="9">
    <source>
        <dbReference type="ARBA" id="ARBA00023204"/>
    </source>
</evidence>
<dbReference type="SMART" id="SM00485">
    <property type="entry name" value="XPGN"/>
    <property type="match status" value="1"/>
</dbReference>
<feature type="domain" description="XPG-I" evidence="13">
    <location>
        <begin position="516"/>
        <end position="581"/>
    </location>
</feature>
<dbReference type="PROSITE" id="PS00841">
    <property type="entry name" value="XPG_1"/>
    <property type="match status" value="1"/>
</dbReference>
<dbReference type="GO" id="GO:0046872">
    <property type="term" value="F:metal ion binding"/>
    <property type="evidence" value="ECO:0007669"/>
    <property type="project" value="UniProtKB-KW"/>
</dbReference>
<evidence type="ECO:0000256" key="1">
    <source>
        <dbReference type="ARBA" id="ARBA00001946"/>
    </source>
</evidence>
<dbReference type="Proteomes" id="UP000583944">
    <property type="component" value="Unassembled WGS sequence"/>
</dbReference>
<dbReference type="PANTHER" id="PTHR11081">
    <property type="entry name" value="FLAP ENDONUCLEASE FAMILY MEMBER"/>
    <property type="match status" value="1"/>
</dbReference>
<accession>A0A7J6YFQ9</accession>
<dbReference type="InterPro" id="IPR029060">
    <property type="entry name" value="PIN-like_dom_sf"/>
</dbReference>
<keyword evidence="4" id="KW-0479">Metal-binding</keyword>
<dbReference type="AlphaFoldDB" id="A0A7J6YFQ9"/>
<protein>
    <recommendedName>
        <fullName evidence="17">DNA repair protein RAD2</fullName>
    </recommendedName>
</protein>
<feature type="chain" id="PRO_5029693070" description="DNA repair protein RAD2" evidence="12">
    <location>
        <begin position="24"/>
        <end position="793"/>
    </location>
</feature>
<organism evidence="15 16">
    <name type="scientific">Trypanosoma cruzi</name>
    <dbReference type="NCBI Taxonomy" id="5693"/>
    <lineage>
        <taxon>Eukaryota</taxon>
        <taxon>Discoba</taxon>
        <taxon>Euglenozoa</taxon>
        <taxon>Kinetoplastea</taxon>
        <taxon>Metakinetoplastina</taxon>
        <taxon>Trypanosomatida</taxon>
        <taxon>Trypanosomatidae</taxon>
        <taxon>Trypanosoma</taxon>
        <taxon>Schizotrypanum</taxon>
    </lineage>
</organism>
<dbReference type="FunFam" id="1.10.150.20:FF:000030">
    <property type="entry name" value="Flap endonuclease GEN-like 1"/>
    <property type="match status" value="1"/>
</dbReference>
<keyword evidence="9" id="KW-0234">DNA repair</keyword>
<keyword evidence="8" id="KW-0460">Magnesium</keyword>
<dbReference type="InterPro" id="IPR006086">
    <property type="entry name" value="XPG-I_dom"/>
</dbReference>
<evidence type="ECO:0000256" key="11">
    <source>
        <dbReference type="SAM" id="MobiDB-lite"/>
    </source>
</evidence>
<gene>
    <name evidence="15" type="ORF">ECC02_001345</name>
</gene>
<evidence type="ECO:0000256" key="2">
    <source>
        <dbReference type="ARBA" id="ARBA00005283"/>
    </source>
</evidence>
<feature type="compositionally biased region" description="Polar residues" evidence="11">
    <location>
        <begin position="412"/>
        <end position="428"/>
    </location>
</feature>
<dbReference type="Pfam" id="PF00867">
    <property type="entry name" value="XPG_I"/>
    <property type="match status" value="1"/>
</dbReference>
<evidence type="ECO:0008006" key="17">
    <source>
        <dbReference type="Google" id="ProtNLM"/>
    </source>
</evidence>
<proteinExistence type="inferred from homology"/>
<dbReference type="Gene3D" id="1.10.150.20">
    <property type="entry name" value="5' to 3' exonuclease, C-terminal subdomain"/>
    <property type="match status" value="1"/>
</dbReference>
<dbReference type="Pfam" id="PF00752">
    <property type="entry name" value="XPG_N"/>
    <property type="match status" value="1"/>
</dbReference>
<dbReference type="GO" id="GO:0005634">
    <property type="term" value="C:nucleus"/>
    <property type="evidence" value="ECO:0007669"/>
    <property type="project" value="InterPro"/>
</dbReference>
<name>A0A7J6YFQ9_TRYCR</name>
<comment type="similarity">
    <text evidence="10">Belongs to the XPG/RAD2 endonuclease family. GEN subfamily.</text>
</comment>
<dbReference type="EMBL" id="JABDHM010000006">
    <property type="protein sequence ID" value="KAF5225581.1"/>
    <property type="molecule type" value="Genomic_DNA"/>
</dbReference>
<evidence type="ECO:0000259" key="13">
    <source>
        <dbReference type="SMART" id="SM00484"/>
    </source>
</evidence>
<evidence type="ECO:0000313" key="15">
    <source>
        <dbReference type="EMBL" id="KAF5225581.1"/>
    </source>
</evidence>
<dbReference type="SMART" id="SM00484">
    <property type="entry name" value="XPGI"/>
    <property type="match status" value="1"/>
</dbReference>
<feature type="signal peptide" evidence="12">
    <location>
        <begin position="1"/>
        <end position="23"/>
    </location>
</feature>
<dbReference type="InterPro" id="IPR006084">
    <property type="entry name" value="XPG/Rad2"/>
</dbReference>
<dbReference type="InterPro" id="IPR036279">
    <property type="entry name" value="5-3_exonuclease_C_sf"/>
</dbReference>
<evidence type="ECO:0000256" key="10">
    <source>
        <dbReference type="ARBA" id="ARBA00038112"/>
    </source>
</evidence>
<dbReference type="GO" id="GO:0006289">
    <property type="term" value="P:nucleotide-excision repair"/>
    <property type="evidence" value="ECO:0007669"/>
    <property type="project" value="InterPro"/>
</dbReference>
<dbReference type="InterPro" id="IPR001044">
    <property type="entry name" value="XPG/Rad2_eukaryotes"/>
</dbReference>
<comment type="caution">
    <text evidence="15">The sequence shown here is derived from an EMBL/GenBank/DDBJ whole genome shotgun (WGS) entry which is preliminary data.</text>
</comment>
<keyword evidence="6" id="KW-0227">DNA damage</keyword>
<dbReference type="PANTHER" id="PTHR11081:SF59">
    <property type="entry name" value="FI23547P1"/>
    <property type="match status" value="1"/>
</dbReference>
<evidence type="ECO:0000256" key="8">
    <source>
        <dbReference type="ARBA" id="ARBA00022842"/>
    </source>
</evidence>
<evidence type="ECO:0000256" key="6">
    <source>
        <dbReference type="ARBA" id="ARBA00022763"/>
    </source>
</evidence>
<sequence length="793" mass="88083">MGVFFVCCTFLFLCCFCCFLSVAKNKNKNKVCVGGNWGAQSRRPLPRGKMGVHGLWRLLDTFGEVTQPSDWRGKRVAIDASIWMSQFRAKCPSGENMEQCILEGFFLRILKLLFYGIEPVFVFDGTATNLKSTERRRRAERRAALERSALTRRAQQIVKAQLASGLLNVQALDQKGPVKTAGRPLSPKKEMNAGMLQRSSLTNISDTATGCCSTNPRSLLRKRRREIVLEPDAISRTLTNSFLTEAEEWIEERKRGEMCVEANLLFYSSTSLFMGPRGVLEDKINGPIKAAVLPEKDTNPSAYISLSSLSSEEASLVISDGDKTSINDYETVSTGITSSRGSVVIVGGHTETFPDRLREMEEITIHSLHDDSCGTWLEKDMATSDDILSFCSEGDSSGGSGHSNSDHDDSVQLWNPGTQLICQSSAETTRMHREVSDDGIERPKAASIGSVEETTREGSSSPVTKELMGAVDVTRSLETPSPSHPPQTLLPKPITKGAKAHQVIPFELLEILELLDCCGIPFVLSPHEADAQCAFLSQQRLVDAVFSEDSDVIVHGADVVLRGFFSKNRYVVVYRQSDLAMCGVDKDVLVALALLLGCDYAEGVNGVSLLEALRIITAFWHQESVQGPSHVLDMLTRWRDAVAQRRFVWEEEGVLLQSYLNWRRWSTLRVAADFPQVPVVDAFFNATVDADMRPFAVASPEWNRLRTFAGMHGLLGDVTCQQRLELAQKAFLARELQRKNERKQQQLRLTDFAMPSHPKEKVAYKKQPPKFAAALSALRAARRSGVRADCCHY</sequence>
<keyword evidence="7" id="KW-0378">Hydrolase</keyword>
<evidence type="ECO:0000259" key="14">
    <source>
        <dbReference type="SMART" id="SM00485"/>
    </source>
</evidence>